<keyword evidence="2" id="KW-1185">Reference proteome</keyword>
<reference evidence="1" key="1">
    <citation type="submission" date="2021-09" db="EMBL/GenBank/DDBJ databases">
        <title>The genome of Mauremys mutica provides insights into the evolution of semi-aquatic lifestyle.</title>
        <authorList>
            <person name="Gong S."/>
            <person name="Gao Y."/>
        </authorList>
    </citation>
    <scope>NUCLEOTIDE SEQUENCE</scope>
    <source>
        <strain evidence="1">MM-2020</strain>
        <tissue evidence="1">Muscle</tissue>
    </source>
</reference>
<protein>
    <submittedName>
        <fullName evidence="1">Uncharacterized protein</fullName>
    </submittedName>
</protein>
<proteinExistence type="predicted"/>
<evidence type="ECO:0000313" key="2">
    <source>
        <dbReference type="Proteomes" id="UP000827986"/>
    </source>
</evidence>
<gene>
    <name evidence="1" type="ORF">KIL84_017088</name>
</gene>
<accession>A0A9D4AX36</accession>
<dbReference type="Proteomes" id="UP000827986">
    <property type="component" value="Unassembled WGS sequence"/>
</dbReference>
<organism evidence="1 2">
    <name type="scientific">Mauremys mutica</name>
    <name type="common">yellowpond turtle</name>
    <dbReference type="NCBI Taxonomy" id="74926"/>
    <lineage>
        <taxon>Eukaryota</taxon>
        <taxon>Metazoa</taxon>
        <taxon>Chordata</taxon>
        <taxon>Craniata</taxon>
        <taxon>Vertebrata</taxon>
        <taxon>Euteleostomi</taxon>
        <taxon>Archelosauria</taxon>
        <taxon>Testudinata</taxon>
        <taxon>Testudines</taxon>
        <taxon>Cryptodira</taxon>
        <taxon>Durocryptodira</taxon>
        <taxon>Testudinoidea</taxon>
        <taxon>Geoemydidae</taxon>
        <taxon>Geoemydinae</taxon>
        <taxon>Mauremys</taxon>
    </lineage>
</organism>
<comment type="caution">
    <text evidence="1">The sequence shown here is derived from an EMBL/GenBank/DDBJ whole genome shotgun (WGS) entry which is preliminary data.</text>
</comment>
<dbReference type="AlphaFoldDB" id="A0A9D4AX36"/>
<sequence>MYTPCQQHGRHWYQEDHAHVWGSYDGCYIPQTFQLCGHAHFQRIPGERRGRETWDKRGREAACRGCWAPLMWNCSLEKLASLEPMLRQSTFWLGWQRCPPLACRGALPCVPWLDRALVLRPHGTTWGHCTRGLQQVLRCQGDGRLLKLLG</sequence>
<name>A0A9D4AX36_9SAUR</name>
<dbReference type="EMBL" id="JAHDVG010000482">
    <property type="protein sequence ID" value="KAH1173249.1"/>
    <property type="molecule type" value="Genomic_DNA"/>
</dbReference>
<evidence type="ECO:0000313" key="1">
    <source>
        <dbReference type="EMBL" id="KAH1173249.1"/>
    </source>
</evidence>